<proteinExistence type="predicted"/>
<name>A0ABS9UQT2_9BACT</name>
<dbReference type="Proteomes" id="UP001165488">
    <property type="component" value="Unassembled WGS sequence"/>
</dbReference>
<gene>
    <name evidence="1" type="ORF">MM236_13280</name>
</gene>
<protein>
    <submittedName>
        <fullName evidence="1">Porin</fullName>
    </submittedName>
</protein>
<sequence>MKGTLLFIFLIFAECVFAQETKRGDFTFSGYLEAYYSYDFNQPEDHLRPDFLYNFKKHNEFSVNLALIQASYQEEKLRTNLGLMFGNYAQFNLANEPQWAQMIYEASVGFEVMEDLWVDIGIMPSHIGFESAIGADCWHLSRSLLAENSPYFLTGARFSYKVNPKLDLTLWLTNGWQNVQRTSGNQSLGLGLGVNYRPTENLELNYSNYFGNDERQPLRQDRFFNNFYTQYAFGKWGATAGVDYGIEATIGNSVNHWVGVTASLRREFIEKVTLAGRLEYYSDQAGVILNEGMRVSGLSANIDYQIHPRGLVRLEARQFIGKEAVFQLPEAKFSKGNTAVTMSFSVKF</sequence>
<accession>A0ABS9UQT2</accession>
<comment type="caution">
    <text evidence="1">The sequence shown here is derived from an EMBL/GenBank/DDBJ whole genome shotgun (WGS) entry which is preliminary data.</text>
</comment>
<dbReference type="SUPFAM" id="SSF56935">
    <property type="entry name" value="Porins"/>
    <property type="match status" value="1"/>
</dbReference>
<dbReference type="RefSeq" id="WP_241275474.1">
    <property type="nucleotide sequence ID" value="NZ_JAKZGS010000011.1"/>
</dbReference>
<evidence type="ECO:0000313" key="1">
    <source>
        <dbReference type="EMBL" id="MCH7398972.1"/>
    </source>
</evidence>
<evidence type="ECO:0000313" key="2">
    <source>
        <dbReference type="Proteomes" id="UP001165488"/>
    </source>
</evidence>
<dbReference type="EMBL" id="JAKZGS010000011">
    <property type="protein sequence ID" value="MCH7398972.1"/>
    <property type="molecule type" value="Genomic_DNA"/>
</dbReference>
<dbReference type="InterPro" id="IPR011486">
    <property type="entry name" value="BBP2"/>
</dbReference>
<dbReference type="Pfam" id="PF07642">
    <property type="entry name" value="BBP2"/>
    <property type="match status" value="1"/>
</dbReference>
<keyword evidence="2" id="KW-1185">Reference proteome</keyword>
<reference evidence="1" key="1">
    <citation type="submission" date="2022-03" db="EMBL/GenBank/DDBJ databases">
        <title>De novo assembled genomes of Belliella spp. (Cyclobacteriaceae) strains.</title>
        <authorList>
            <person name="Szabo A."/>
            <person name="Korponai K."/>
            <person name="Felfoldi T."/>
        </authorList>
    </citation>
    <scope>NUCLEOTIDE SEQUENCE</scope>
    <source>
        <strain evidence="1">DSM 107340</strain>
    </source>
</reference>
<organism evidence="1 2">
    <name type="scientific">Belliella calami</name>
    <dbReference type="NCBI Taxonomy" id="2923436"/>
    <lineage>
        <taxon>Bacteria</taxon>
        <taxon>Pseudomonadati</taxon>
        <taxon>Bacteroidota</taxon>
        <taxon>Cytophagia</taxon>
        <taxon>Cytophagales</taxon>
        <taxon>Cyclobacteriaceae</taxon>
        <taxon>Belliella</taxon>
    </lineage>
</organism>